<evidence type="ECO:0000313" key="1">
    <source>
        <dbReference type="EMBL" id="ACK80121.1"/>
    </source>
</evidence>
<dbReference type="PaxDb" id="243159-AFE_0946"/>
<name>B7J7C3_ACIF2</name>
<dbReference type="AlphaFoldDB" id="B7J7C3"/>
<dbReference type="STRING" id="243159.AFE_0946"/>
<proteinExistence type="predicted"/>
<organism evidence="1 2">
    <name type="scientific">Acidithiobacillus ferrooxidans (strain ATCC 23270 / DSM 14882 / CIP 104768 / NCIMB 8455)</name>
    <name type="common">Ferrobacillus ferrooxidans (strain ATCC 23270)</name>
    <dbReference type="NCBI Taxonomy" id="243159"/>
    <lineage>
        <taxon>Bacteria</taxon>
        <taxon>Pseudomonadati</taxon>
        <taxon>Pseudomonadota</taxon>
        <taxon>Acidithiobacillia</taxon>
        <taxon>Acidithiobacillales</taxon>
        <taxon>Acidithiobacillaceae</taxon>
        <taxon>Acidithiobacillus</taxon>
    </lineage>
</organism>
<dbReference type="KEGG" id="afr:AFE_0946"/>
<dbReference type="EMBL" id="CP001219">
    <property type="protein sequence ID" value="ACK80121.1"/>
    <property type="molecule type" value="Genomic_DNA"/>
</dbReference>
<protein>
    <submittedName>
        <fullName evidence="1">Uncharacterized protein</fullName>
    </submittedName>
</protein>
<evidence type="ECO:0000313" key="2">
    <source>
        <dbReference type="Proteomes" id="UP000001362"/>
    </source>
</evidence>
<keyword evidence="2" id="KW-1185">Reference proteome</keyword>
<reference evidence="1 2" key="1">
    <citation type="journal article" date="2008" name="BMC Genomics">
        <title>Acidithiobacillus ferrooxidans metabolism: from genome sequence to industrial applications.</title>
        <authorList>
            <person name="Valdes J."/>
            <person name="Pedroso I."/>
            <person name="Quatrini R."/>
            <person name="Dodson R.J."/>
            <person name="Tettelin H."/>
            <person name="Blake R.II."/>
            <person name="Eisen J.A."/>
            <person name="Holmes D.S."/>
        </authorList>
    </citation>
    <scope>NUCLEOTIDE SEQUENCE [LARGE SCALE GENOMIC DNA]</scope>
    <source>
        <strain evidence="2">ATCC 23270 / DSM 14882 / CIP 104768 / NCIMB 8455</strain>
    </source>
</reference>
<sequence length="57" mass="6464">MLRNKIRMRAEDADRHAAVALPYAGMTRIRFQGYLSAHDVDAPSVYNDSLSKVREAE</sequence>
<accession>B7J7C3</accession>
<dbReference type="HOGENOM" id="CLU_2986020_0_0_6"/>
<dbReference type="Proteomes" id="UP000001362">
    <property type="component" value="Chromosome"/>
</dbReference>
<gene>
    <name evidence="1" type="ordered locus">AFE_0946</name>
</gene>